<evidence type="ECO:0000313" key="3">
    <source>
        <dbReference type="Proteomes" id="UP001189122"/>
    </source>
</evidence>
<dbReference type="EMBL" id="CACRZD030000005">
    <property type="protein sequence ID" value="CAA6659942.1"/>
    <property type="molecule type" value="Genomic_DNA"/>
</dbReference>
<dbReference type="AlphaFoldDB" id="A0A7I8IQ71"/>
<accession>A0A7I8IQ71</accession>
<evidence type="ECO:0000256" key="1">
    <source>
        <dbReference type="SAM" id="MobiDB-lite"/>
    </source>
</evidence>
<dbReference type="Proteomes" id="UP001189122">
    <property type="component" value="Unassembled WGS sequence"/>
</dbReference>
<sequence length="122" mass="13765">MVAGKWGKGRQRWAAPSPLSGHGGMRDKMRRLTSQKLFLLPEKLSDGAPLSVNDGRTYGDDKRHVVDCFHLYGALSSSSVGCSLLTWRRRWCSASPVHHVGYSVFSRIFYHNLIKIRETMTS</sequence>
<reference evidence="2 3" key="1">
    <citation type="submission" date="2019-12" db="EMBL/GenBank/DDBJ databases">
        <authorList>
            <person name="Scholz U."/>
            <person name="Mascher M."/>
            <person name="Fiebig A."/>
        </authorList>
    </citation>
    <scope>NUCLEOTIDE SEQUENCE</scope>
</reference>
<evidence type="ECO:0000313" key="2">
    <source>
        <dbReference type="EMBL" id="CAA2620193.1"/>
    </source>
</evidence>
<feature type="region of interest" description="Disordered" evidence="1">
    <location>
        <begin position="1"/>
        <end position="26"/>
    </location>
</feature>
<dbReference type="EMBL" id="LR743592">
    <property type="protein sequence ID" value="CAA2620193.1"/>
    <property type="molecule type" value="Genomic_DNA"/>
</dbReference>
<name>A0A7I8IQ71_SPIIN</name>
<keyword evidence="3" id="KW-1185">Reference proteome</keyword>
<gene>
    <name evidence="2" type="ORF">SI7747_05006362</name>
</gene>
<protein>
    <submittedName>
        <fullName evidence="2">Uncharacterized protein</fullName>
    </submittedName>
</protein>
<organism evidence="2">
    <name type="scientific">Spirodela intermedia</name>
    <name type="common">Intermediate duckweed</name>
    <dbReference type="NCBI Taxonomy" id="51605"/>
    <lineage>
        <taxon>Eukaryota</taxon>
        <taxon>Viridiplantae</taxon>
        <taxon>Streptophyta</taxon>
        <taxon>Embryophyta</taxon>
        <taxon>Tracheophyta</taxon>
        <taxon>Spermatophyta</taxon>
        <taxon>Magnoliopsida</taxon>
        <taxon>Liliopsida</taxon>
        <taxon>Araceae</taxon>
        <taxon>Lemnoideae</taxon>
        <taxon>Spirodela</taxon>
    </lineage>
</organism>
<proteinExistence type="predicted"/>